<sequence>MDVQKVLFMNKGDGENSYAQNSPFTQRVIELSKPVLESAVQSLFGEAGIWNKVFNVADLGCASNASTFSVMSSVIENVQKKCVELNAPIPEFQLYLNDLPGNDFNTLFKGLSSFADRYNDASLFMMGAPGSFYGRLFPTNSLQLVHSSYGVHWLSKVPKLTDEAGLPLINKGKIFISKTSPVAVKEAYLRQFEEDFSLFLKSRSQEMVPNGRLVLVFNGRPSADFTRDYCYPIPWESLSEAIAAMVSEGLIQEEKLDSFNVPVYAPSQKELKGIVSKEGSFELEQLDTFPISFGDIKNLSDKLFKNMRSVTESMISHQFGEEILDKLYDKFIQISIEDMATNEEYKVLSFLVVLRRNATDH</sequence>
<dbReference type="InterPro" id="IPR005299">
    <property type="entry name" value="MeTrfase_7"/>
</dbReference>
<evidence type="ECO:0000256" key="4">
    <source>
        <dbReference type="ARBA" id="ARBA00022842"/>
    </source>
</evidence>
<dbReference type="SUPFAM" id="SSF53335">
    <property type="entry name" value="S-adenosyl-L-methionine-dependent methyltransferases"/>
    <property type="match status" value="1"/>
</dbReference>
<dbReference type="PANTHER" id="PTHR31009">
    <property type="entry name" value="S-ADENOSYL-L-METHIONINE:CARBOXYL METHYLTRANSFERASE FAMILY PROTEIN"/>
    <property type="match status" value="1"/>
</dbReference>
<dbReference type="InterPro" id="IPR042086">
    <property type="entry name" value="MeTrfase_capping"/>
</dbReference>
<protein>
    <submittedName>
        <fullName evidence="5">Uncharacterized protein</fullName>
    </submittedName>
</protein>
<dbReference type="Proteomes" id="UP001428341">
    <property type="component" value="Unassembled WGS sequence"/>
</dbReference>
<comment type="caution">
    <text evidence="5">The sequence shown here is derived from an EMBL/GenBank/DDBJ whole genome shotgun (WGS) entry which is preliminary data.</text>
</comment>
<organism evidence="5 6">
    <name type="scientific">Citrus x changshan-huyou</name>
    <dbReference type="NCBI Taxonomy" id="2935761"/>
    <lineage>
        <taxon>Eukaryota</taxon>
        <taxon>Viridiplantae</taxon>
        <taxon>Streptophyta</taxon>
        <taxon>Embryophyta</taxon>
        <taxon>Tracheophyta</taxon>
        <taxon>Spermatophyta</taxon>
        <taxon>Magnoliopsida</taxon>
        <taxon>eudicotyledons</taxon>
        <taxon>Gunneridae</taxon>
        <taxon>Pentapetalae</taxon>
        <taxon>rosids</taxon>
        <taxon>malvids</taxon>
        <taxon>Sapindales</taxon>
        <taxon>Rutaceae</taxon>
        <taxon>Aurantioideae</taxon>
        <taxon>Citrus</taxon>
    </lineage>
</organism>
<dbReference type="GO" id="GO:0008168">
    <property type="term" value="F:methyltransferase activity"/>
    <property type="evidence" value="ECO:0007669"/>
    <property type="project" value="UniProtKB-KW"/>
</dbReference>
<dbReference type="Pfam" id="PF03492">
    <property type="entry name" value="Methyltransf_7"/>
    <property type="match status" value="1"/>
</dbReference>
<dbReference type="AlphaFoldDB" id="A0AAP0LVC6"/>
<proteinExistence type="predicted"/>
<evidence type="ECO:0000256" key="1">
    <source>
        <dbReference type="ARBA" id="ARBA00022603"/>
    </source>
</evidence>
<keyword evidence="1" id="KW-0489">Methyltransferase</keyword>
<dbReference type="GO" id="GO:0032259">
    <property type="term" value="P:methylation"/>
    <property type="evidence" value="ECO:0007669"/>
    <property type="project" value="UniProtKB-KW"/>
</dbReference>
<keyword evidence="3" id="KW-0479">Metal-binding</keyword>
<name>A0AAP0LVC6_9ROSI</name>
<keyword evidence="6" id="KW-1185">Reference proteome</keyword>
<dbReference type="InterPro" id="IPR029063">
    <property type="entry name" value="SAM-dependent_MTases_sf"/>
</dbReference>
<gene>
    <name evidence="5" type="ORF">WN944_017970</name>
</gene>
<evidence type="ECO:0000256" key="2">
    <source>
        <dbReference type="ARBA" id="ARBA00022679"/>
    </source>
</evidence>
<evidence type="ECO:0000313" key="6">
    <source>
        <dbReference type="Proteomes" id="UP001428341"/>
    </source>
</evidence>
<accession>A0AAP0LVC6</accession>
<dbReference type="GO" id="GO:0046872">
    <property type="term" value="F:metal ion binding"/>
    <property type="evidence" value="ECO:0007669"/>
    <property type="project" value="UniProtKB-KW"/>
</dbReference>
<dbReference type="Gene3D" id="1.10.1200.270">
    <property type="entry name" value="Methyltransferase, alpha-helical capping domain"/>
    <property type="match status" value="1"/>
</dbReference>
<evidence type="ECO:0000256" key="3">
    <source>
        <dbReference type="ARBA" id="ARBA00022723"/>
    </source>
</evidence>
<keyword evidence="2" id="KW-0808">Transferase</keyword>
<evidence type="ECO:0000313" key="5">
    <source>
        <dbReference type="EMBL" id="KAK9186582.1"/>
    </source>
</evidence>
<dbReference type="EMBL" id="JBCGBO010000007">
    <property type="protein sequence ID" value="KAK9186582.1"/>
    <property type="molecule type" value="Genomic_DNA"/>
</dbReference>
<dbReference type="Gene3D" id="3.40.50.150">
    <property type="entry name" value="Vaccinia Virus protein VP39"/>
    <property type="match status" value="1"/>
</dbReference>
<reference evidence="5 6" key="1">
    <citation type="submission" date="2024-05" db="EMBL/GenBank/DDBJ databases">
        <title>Haplotype-resolved chromosome-level genome assembly of Huyou (Citrus changshanensis).</title>
        <authorList>
            <person name="Miao C."/>
            <person name="Chen W."/>
            <person name="Wu Y."/>
            <person name="Wang L."/>
            <person name="Zhao S."/>
            <person name="Grierson D."/>
            <person name="Xu C."/>
            <person name="Chen K."/>
        </authorList>
    </citation>
    <scope>NUCLEOTIDE SEQUENCE [LARGE SCALE GENOMIC DNA]</scope>
    <source>
        <strain evidence="5">01-14</strain>
        <tissue evidence="5">Leaf</tissue>
    </source>
</reference>
<keyword evidence="4" id="KW-0460">Magnesium</keyword>